<dbReference type="Proteomes" id="UP000002675">
    <property type="component" value="Chromosome II"/>
</dbReference>
<dbReference type="Pfam" id="PF01569">
    <property type="entry name" value="PAP2"/>
    <property type="match status" value="1"/>
</dbReference>
<evidence type="ECO:0000256" key="3">
    <source>
        <dbReference type="ARBA" id="ARBA00047594"/>
    </source>
</evidence>
<reference evidence="5 6" key="1">
    <citation type="journal article" date="2003" name="Genome Res.">
        <title>Comparative genome analysis of Vibrio vulnificus, a marine pathogen.</title>
        <authorList>
            <person name="Chen C.Y."/>
            <person name="Wu K.M."/>
            <person name="Chang Y.C."/>
            <person name="Chang C.H."/>
            <person name="Tsai H.C."/>
            <person name="Liao T.L."/>
            <person name="Liu Y.M."/>
            <person name="Chen H.J."/>
            <person name="Shen A.B."/>
            <person name="Li J.C."/>
            <person name="Su T.L."/>
            <person name="Shao C.P."/>
            <person name="Lee C.T."/>
            <person name="Hor L.I."/>
            <person name="Tsai S.F."/>
        </authorList>
    </citation>
    <scope>NUCLEOTIDE SEQUENCE [LARGE SCALE GENOMIC DNA]</scope>
    <source>
        <strain evidence="5 6">YJ016</strain>
    </source>
</reference>
<proteinExistence type="predicted"/>
<dbReference type="SMART" id="SM00014">
    <property type="entry name" value="acidPPc"/>
    <property type="match status" value="1"/>
</dbReference>
<feature type="domain" description="Phosphatidic acid phosphatase type 2/haloperoxidase" evidence="4">
    <location>
        <begin position="84"/>
        <end position="184"/>
    </location>
</feature>
<dbReference type="STRING" id="672.VV93_v1c35590"/>
<name>Q7MEW5_VIBVY</name>
<organism evidence="5 6">
    <name type="scientific">Vibrio vulnificus (strain YJ016)</name>
    <dbReference type="NCBI Taxonomy" id="196600"/>
    <lineage>
        <taxon>Bacteria</taxon>
        <taxon>Pseudomonadati</taxon>
        <taxon>Pseudomonadota</taxon>
        <taxon>Gammaproteobacteria</taxon>
        <taxon>Vibrionales</taxon>
        <taxon>Vibrionaceae</taxon>
        <taxon>Vibrio</taxon>
    </lineage>
</organism>
<dbReference type="HOGENOM" id="CLU_106650_1_0_6"/>
<sequence>MIGFFFLFSMLPKWFGEQFGANISLFVMRYFMKRCCLTTLAAGALCAAPVYAQGSKGWETFSDIGAYGLVATAAAVPLYKEDWQGFWQAGLSIGTASAVGLLGKVTIEEERPDKSGFDSFPSNHTANAFASATTLQIRYGWQAGLPAYTIATLVGVGRVEAERHYWRDVIAGAALGTLSAWIFTDAYDENIQVLPWVSHDGAGIHIAYQF</sequence>
<evidence type="ECO:0000259" key="4">
    <source>
        <dbReference type="SMART" id="SM00014"/>
    </source>
</evidence>
<dbReference type="PANTHER" id="PTHR14969:SF13">
    <property type="entry name" value="AT30094P"/>
    <property type="match status" value="1"/>
</dbReference>
<evidence type="ECO:0000256" key="2">
    <source>
        <dbReference type="ARBA" id="ARBA00032707"/>
    </source>
</evidence>
<dbReference type="EMBL" id="BA000038">
    <property type="protein sequence ID" value="BAC96581.1"/>
    <property type="molecule type" value="Genomic_DNA"/>
</dbReference>
<dbReference type="GO" id="GO:0050380">
    <property type="term" value="F:undecaprenyl-diphosphatase activity"/>
    <property type="evidence" value="ECO:0007669"/>
    <property type="project" value="UniProtKB-EC"/>
</dbReference>
<evidence type="ECO:0000313" key="5">
    <source>
        <dbReference type="EMBL" id="BAC96581.1"/>
    </source>
</evidence>
<gene>
    <name evidence="5" type="ordered locus">VVA0555</name>
</gene>
<dbReference type="KEGG" id="vvy:VVA0555"/>
<protein>
    <recommendedName>
        <fullName evidence="1">undecaprenyl-diphosphate phosphatase</fullName>
        <ecNumber evidence="1">3.6.1.27</ecNumber>
    </recommendedName>
    <alternativeName>
        <fullName evidence="2">Undecaprenyl pyrophosphate phosphatase</fullName>
    </alternativeName>
</protein>
<dbReference type="SUPFAM" id="SSF48317">
    <property type="entry name" value="Acid phosphatase/Vanadium-dependent haloperoxidase"/>
    <property type="match status" value="1"/>
</dbReference>
<dbReference type="eggNOG" id="COG0671">
    <property type="taxonomic scope" value="Bacteria"/>
</dbReference>
<accession>Q7MEW5</accession>
<dbReference type="AlphaFoldDB" id="Q7MEW5"/>
<dbReference type="InterPro" id="IPR036938">
    <property type="entry name" value="PAP2/HPO_sf"/>
</dbReference>
<dbReference type="PANTHER" id="PTHR14969">
    <property type="entry name" value="SPHINGOSINE-1-PHOSPHATE PHOSPHOHYDROLASE"/>
    <property type="match status" value="1"/>
</dbReference>
<dbReference type="InterPro" id="IPR000326">
    <property type="entry name" value="PAP2/HPO"/>
</dbReference>
<dbReference type="Gene3D" id="1.20.144.10">
    <property type="entry name" value="Phosphatidic acid phosphatase type 2/haloperoxidase"/>
    <property type="match status" value="1"/>
</dbReference>
<dbReference type="CDD" id="cd03394">
    <property type="entry name" value="PAP2_like_5"/>
    <property type="match status" value="1"/>
</dbReference>
<dbReference type="EC" id="3.6.1.27" evidence="1"/>
<evidence type="ECO:0000256" key="1">
    <source>
        <dbReference type="ARBA" id="ARBA00012374"/>
    </source>
</evidence>
<evidence type="ECO:0000313" key="6">
    <source>
        <dbReference type="Proteomes" id="UP000002675"/>
    </source>
</evidence>
<comment type="catalytic activity">
    <reaction evidence="3">
        <text>di-trans,octa-cis-undecaprenyl diphosphate + H2O = di-trans,octa-cis-undecaprenyl phosphate + phosphate + H(+)</text>
        <dbReference type="Rhea" id="RHEA:28094"/>
        <dbReference type="ChEBI" id="CHEBI:15377"/>
        <dbReference type="ChEBI" id="CHEBI:15378"/>
        <dbReference type="ChEBI" id="CHEBI:43474"/>
        <dbReference type="ChEBI" id="CHEBI:58405"/>
        <dbReference type="ChEBI" id="CHEBI:60392"/>
        <dbReference type="EC" id="3.6.1.27"/>
    </reaction>
</comment>